<protein>
    <recommendedName>
        <fullName evidence="5">Tle cognate immunity protein 4 C-terminal domain-containing protein</fullName>
    </recommendedName>
</protein>
<proteinExistence type="predicted"/>
<name>A0A6I6LEF1_STUST</name>
<organism evidence="3 4">
    <name type="scientific">Stutzerimonas stutzeri</name>
    <name type="common">Pseudomonas stutzeri</name>
    <dbReference type="NCBI Taxonomy" id="316"/>
    <lineage>
        <taxon>Bacteria</taxon>
        <taxon>Pseudomonadati</taxon>
        <taxon>Pseudomonadota</taxon>
        <taxon>Gammaproteobacteria</taxon>
        <taxon>Pseudomonadales</taxon>
        <taxon>Pseudomonadaceae</taxon>
        <taxon>Stutzerimonas</taxon>
    </lineage>
</organism>
<dbReference type="Pfam" id="PF18443">
    <property type="entry name" value="Tli4_N"/>
    <property type="match status" value="1"/>
</dbReference>
<evidence type="ECO:0008006" key="5">
    <source>
        <dbReference type="Google" id="ProtNLM"/>
    </source>
</evidence>
<accession>A0A6I6LEF1</accession>
<dbReference type="PROSITE" id="PS51257">
    <property type="entry name" value="PROKAR_LIPOPROTEIN"/>
    <property type="match status" value="1"/>
</dbReference>
<reference evidence="3 4" key="1">
    <citation type="submission" date="2019-12" db="EMBL/GenBank/DDBJ databases">
        <title>Complete genome sequence of Pseudomonas stutzeri.</title>
        <authorList>
            <person name="Lim S.R."/>
            <person name="Kim J.H."/>
        </authorList>
    </citation>
    <scope>NUCLEOTIDE SEQUENCE [LARGE SCALE GENOMIC DNA]</scope>
    <source>
        <strain evidence="3 4">PM101005</strain>
    </source>
</reference>
<evidence type="ECO:0000313" key="4">
    <source>
        <dbReference type="Proteomes" id="UP000438983"/>
    </source>
</evidence>
<feature type="domain" description="Tle cognate immunity protein 4 C-terminal" evidence="1">
    <location>
        <begin position="186"/>
        <end position="370"/>
    </location>
</feature>
<gene>
    <name evidence="3" type="ORF">GQA94_01880</name>
</gene>
<evidence type="ECO:0000259" key="2">
    <source>
        <dbReference type="Pfam" id="PF18443"/>
    </source>
</evidence>
<dbReference type="InterPro" id="IPR040761">
    <property type="entry name" value="Tli4_N"/>
</dbReference>
<dbReference type="RefSeq" id="WP_158186472.1">
    <property type="nucleotide sequence ID" value="NZ_CP046902.1"/>
</dbReference>
<dbReference type="Pfam" id="PF18426">
    <property type="entry name" value="Tli4_C"/>
    <property type="match status" value="1"/>
</dbReference>
<evidence type="ECO:0000259" key="1">
    <source>
        <dbReference type="Pfam" id="PF18426"/>
    </source>
</evidence>
<dbReference type="AlphaFoldDB" id="A0A6I6LEF1"/>
<evidence type="ECO:0000313" key="3">
    <source>
        <dbReference type="EMBL" id="QGZ28874.1"/>
    </source>
</evidence>
<feature type="domain" description="Tle cognate immunity protein 4 N-terminal" evidence="2">
    <location>
        <begin position="45"/>
        <end position="98"/>
    </location>
</feature>
<dbReference type="Proteomes" id="UP000438983">
    <property type="component" value="Chromosome"/>
</dbReference>
<sequence>MNRRRLLIGLLGLVVLIACSQGWRRWQLAHPDRSHTMTALTQDMRTYCVGRLLIDLPQHTTSKSRSSGARIGDLNLSVTTGVSREQFDQMVEKRWLEVQGLKGRGVRYLSIPAEHFEPIPGSAIFAYGFRKADGPDVNGVWGSNIFHDAEGYFWEHGTLFEIKQNLNGKDEIAKLLPRLRARALDEIPSQPGLCLNGAFISGFYDMQERENLLWAFKLPRNMGLVVKHNRVGRPQPSLLERNSEAEQEMAAFIARVLSQPGVEAGREVYRAAARSVQGLDGEEYSMGGAEKKSANSFTTNIAAEWEFPGQGLPIAVPNISLSLGSTYRTSQRPASLGAFPNHEDAPNGPTEAEFFEVWDAVINSVRIRPNALTPPPK</sequence>
<dbReference type="EMBL" id="CP046902">
    <property type="protein sequence ID" value="QGZ28874.1"/>
    <property type="molecule type" value="Genomic_DNA"/>
</dbReference>
<dbReference type="InterPro" id="IPR041290">
    <property type="entry name" value="Tli4_C"/>
</dbReference>
<dbReference type="OrthoDB" id="8752886at2"/>